<dbReference type="AlphaFoldDB" id="H1YGX4"/>
<dbReference type="STRING" id="714943.Mucpa_3279"/>
<accession>H1YGX4</accession>
<protein>
    <recommendedName>
        <fullName evidence="3">DUF4844 domain-containing protein</fullName>
    </recommendedName>
</protein>
<dbReference type="PROSITE" id="PS51257">
    <property type="entry name" value="PROKAR_LIPOPROTEIN"/>
    <property type="match status" value="1"/>
</dbReference>
<proteinExistence type="predicted"/>
<organism evidence="1 2">
    <name type="scientific">Mucilaginibacter paludis DSM 18603</name>
    <dbReference type="NCBI Taxonomy" id="714943"/>
    <lineage>
        <taxon>Bacteria</taxon>
        <taxon>Pseudomonadati</taxon>
        <taxon>Bacteroidota</taxon>
        <taxon>Sphingobacteriia</taxon>
        <taxon>Sphingobacteriales</taxon>
        <taxon>Sphingobacteriaceae</taxon>
        <taxon>Mucilaginibacter</taxon>
    </lineage>
</organism>
<dbReference type="InterPro" id="IPR032301">
    <property type="entry name" value="DUF4844"/>
</dbReference>
<dbReference type="eggNOG" id="ENOG50303NU">
    <property type="taxonomic scope" value="Bacteria"/>
</dbReference>
<dbReference type="EMBL" id="CM001403">
    <property type="protein sequence ID" value="EHQ27383.1"/>
    <property type="molecule type" value="Genomic_DNA"/>
</dbReference>
<dbReference type="HOGENOM" id="CLU_146738_0_0_10"/>
<name>H1YGX4_9SPHI</name>
<gene>
    <name evidence="1" type="ORF">Mucpa_3279</name>
</gene>
<evidence type="ECO:0000313" key="2">
    <source>
        <dbReference type="Proteomes" id="UP000002774"/>
    </source>
</evidence>
<evidence type="ECO:0000313" key="1">
    <source>
        <dbReference type="EMBL" id="EHQ27383.1"/>
    </source>
</evidence>
<reference evidence="1" key="1">
    <citation type="submission" date="2011-09" db="EMBL/GenBank/DDBJ databases">
        <title>The permanent draft genome of Mucilaginibacter paludis DSM 18603.</title>
        <authorList>
            <consortium name="US DOE Joint Genome Institute (JGI-PGF)"/>
            <person name="Lucas S."/>
            <person name="Han J."/>
            <person name="Lapidus A."/>
            <person name="Bruce D."/>
            <person name="Goodwin L."/>
            <person name="Pitluck S."/>
            <person name="Peters L."/>
            <person name="Kyrpides N."/>
            <person name="Mavromatis K."/>
            <person name="Ivanova N."/>
            <person name="Mikhailova N."/>
            <person name="Held B."/>
            <person name="Detter J.C."/>
            <person name="Tapia R."/>
            <person name="Han C."/>
            <person name="Land M."/>
            <person name="Hauser L."/>
            <person name="Markowitz V."/>
            <person name="Cheng J.-F."/>
            <person name="Hugenholtz P."/>
            <person name="Woyke T."/>
            <person name="Wu D."/>
            <person name="Tindall B."/>
            <person name="Brambilla E."/>
            <person name="Klenk H.-P."/>
            <person name="Eisen J.A."/>
        </authorList>
    </citation>
    <scope>NUCLEOTIDE SEQUENCE [LARGE SCALE GENOMIC DNA]</scope>
    <source>
        <strain evidence="1">DSM 18603</strain>
    </source>
</reference>
<sequence length="145" mass="16531">MKLLSPLLIAIFMIACNQINSPMKVNANAKQKLDKFIAKSKFNEEPATLYNGLGNPKLKPELTGLINEAAKDFLHTTGNHPTEEKFQSNIATGLARFDRLYLELDTEDRERICHYFEELMDCVGLKSSNGQLNNWMYCFDPSKKK</sequence>
<dbReference type="Pfam" id="PF16133">
    <property type="entry name" value="DUF4844"/>
    <property type="match status" value="1"/>
</dbReference>
<dbReference type="Proteomes" id="UP000002774">
    <property type="component" value="Chromosome"/>
</dbReference>
<dbReference type="InterPro" id="IPR038360">
    <property type="entry name" value="DUF4844_sf"/>
</dbReference>
<keyword evidence="2" id="KW-1185">Reference proteome</keyword>
<dbReference type="Gene3D" id="1.20.1480.40">
    <property type="entry name" value="Uncharacterised protein PF16133, DUF4844"/>
    <property type="match status" value="1"/>
</dbReference>
<evidence type="ECO:0008006" key="3">
    <source>
        <dbReference type="Google" id="ProtNLM"/>
    </source>
</evidence>